<dbReference type="Proteomes" id="UP000321787">
    <property type="component" value="Unassembled WGS sequence"/>
</dbReference>
<dbReference type="AlphaFoldDB" id="A0A510UQD8"/>
<evidence type="ECO:0000313" key="3">
    <source>
        <dbReference type="Proteomes" id="UP000321787"/>
    </source>
</evidence>
<feature type="signal peptide" evidence="1">
    <location>
        <begin position="1"/>
        <end position="20"/>
    </location>
</feature>
<dbReference type="SUPFAM" id="SSF159270">
    <property type="entry name" value="YmcC-like"/>
    <property type="match status" value="1"/>
</dbReference>
<protein>
    <submittedName>
        <fullName evidence="2">WbfD protein</fullName>
    </submittedName>
</protein>
<comment type="caution">
    <text evidence="2">The sequence shown here is derived from an EMBL/GenBank/DDBJ whole genome shotgun (WGS) entry which is preliminary data.</text>
</comment>
<accession>A0A510UQD8</accession>
<dbReference type="RefSeq" id="WP_146865490.1">
    <property type="nucleotide sequence ID" value="NZ_BJTZ01000024.1"/>
</dbReference>
<dbReference type="EMBL" id="BJTZ01000024">
    <property type="protein sequence ID" value="GEK15055.1"/>
    <property type="molecule type" value="Genomic_DNA"/>
</dbReference>
<evidence type="ECO:0000256" key="1">
    <source>
        <dbReference type="SAM" id="SignalP"/>
    </source>
</evidence>
<name>A0A510UQD8_ALIFS</name>
<reference evidence="2 3" key="1">
    <citation type="submission" date="2019-07" db="EMBL/GenBank/DDBJ databases">
        <title>Whole genome shotgun sequence of Aliivibrio fischeri NBRC 101058.</title>
        <authorList>
            <person name="Hosoyama A."/>
            <person name="Uohara A."/>
            <person name="Ohji S."/>
            <person name="Ichikawa N."/>
        </authorList>
    </citation>
    <scope>NUCLEOTIDE SEQUENCE [LARGE SCALE GENOMIC DNA]</scope>
    <source>
        <strain evidence="2 3">NBRC 101058</strain>
    </source>
</reference>
<dbReference type="PROSITE" id="PS51257">
    <property type="entry name" value="PROKAR_LIPOPROTEIN"/>
    <property type="match status" value="1"/>
</dbReference>
<organism evidence="2 3">
    <name type="scientific">Aliivibrio fischeri</name>
    <name type="common">Vibrio fischeri</name>
    <dbReference type="NCBI Taxonomy" id="668"/>
    <lineage>
        <taxon>Bacteria</taxon>
        <taxon>Pseudomonadati</taxon>
        <taxon>Pseudomonadota</taxon>
        <taxon>Gammaproteobacteria</taxon>
        <taxon>Vibrionales</taxon>
        <taxon>Vibrionaceae</taxon>
        <taxon>Aliivibrio</taxon>
    </lineage>
</organism>
<sequence length="224" mass="24928">MFKSLIVFSSLLLLSACTQKFNDVNATLDEAVFGADDVVLSKQQIIELPYASSFVRINGGANLFMVLAFAEKNPETGAMQLKWLSSDKAMIVTEGGRIIKTLGLAEANLSNITPISSSSLPSLASISKNQTTWSAHYDWMLNDHYLFNYKANITPVLRGKSTIETTVWNKDVTEVVEVISIPSLDYSFTNQYWLDEQFNVVKTHQYLGPDIGDIEMTILKPFAL</sequence>
<dbReference type="InterPro" id="IPR023373">
    <property type="entry name" value="YmcC_sf"/>
</dbReference>
<gene>
    <name evidence="2" type="primary">wbfD</name>
    <name evidence="2" type="ORF">AFI02nite_30910</name>
</gene>
<evidence type="ECO:0000313" key="2">
    <source>
        <dbReference type="EMBL" id="GEK15055.1"/>
    </source>
</evidence>
<dbReference type="Gene3D" id="2.40.360.10">
    <property type="entry name" value="YmcC-like"/>
    <property type="match status" value="1"/>
</dbReference>
<feature type="chain" id="PRO_5022004307" evidence="1">
    <location>
        <begin position="21"/>
        <end position="224"/>
    </location>
</feature>
<proteinExistence type="predicted"/>
<keyword evidence="1" id="KW-0732">Signal</keyword>
<dbReference type="InterPro" id="IPR021308">
    <property type="entry name" value="GfcB"/>
</dbReference>
<dbReference type="Pfam" id="PF11102">
    <property type="entry name" value="YjbF"/>
    <property type="match status" value="1"/>
</dbReference>